<evidence type="ECO:0000256" key="2">
    <source>
        <dbReference type="ARBA" id="ARBA00023306"/>
    </source>
</evidence>
<feature type="region of interest" description="Disordered" evidence="3">
    <location>
        <begin position="470"/>
        <end position="501"/>
    </location>
</feature>
<dbReference type="Pfam" id="PF16679">
    <property type="entry name" value="CDT1_C"/>
    <property type="match status" value="1"/>
</dbReference>
<protein>
    <submittedName>
        <fullName evidence="5">Chromatin licensing and DNA replication factor 1</fullName>
    </submittedName>
</protein>
<accession>A0A8C4SK44</accession>
<dbReference type="SMART" id="SM01075">
    <property type="entry name" value="CDT1"/>
    <property type="match status" value="1"/>
</dbReference>
<dbReference type="AlphaFoldDB" id="A0A8C4SK44"/>
<keyword evidence="6" id="KW-1185">Reference proteome</keyword>
<dbReference type="Ensembl" id="ENSECRT00000018050.1">
    <property type="protein sequence ID" value="ENSECRP00000017701.1"/>
    <property type="gene ID" value="ENSECRG00000011815.1"/>
</dbReference>
<dbReference type="InterPro" id="IPR038090">
    <property type="entry name" value="Cdt1_C_WH_dom_sf"/>
</dbReference>
<dbReference type="GeneTree" id="ENSGT00390000012337"/>
<dbReference type="PANTHER" id="PTHR28637:SF1">
    <property type="entry name" value="DNA REPLICATION FACTOR CDT1"/>
    <property type="match status" value="1"/>
</dbReference>
<reference evidence="5" key="3">
    <citation type="submission" date="2025-09" db="UniProtKB">
        <authorList>
            <consortium name="Ensembl"/>
        </authorList>
    </citation>
    <scope>IDENTIFICATION</scope>
</reference>
<evidence type="ECO:0000256" key="1">
    <source>
        <dbReference type="ARBA" id="ARBA00008356"/>
    </source>
</evidence>
<dbReference type="CDD" id="cd08674">
    <property type="entry name" value="Cdt1_m"/>
    <property type="match status" value="1"/>
</dbReference>
<organism evidence="5 6">
    <name type="scientific">Erpetoichthys calabaricus</name>
    <name type="common">Rope fish</name>
    <name type="synonym">Calamoichthys calabaricus</name>
    <dbReference type="NCBI Taxonomy" id="27687"/>
    <lineage>
        <taxon>Eukaryota</taxon>
        <taxon>Metazoa</taxon>
        <taxon>Chordata</taxon>
        <taxon>Craniata</taxon>
        <taxon>Vertebrata</taxon>
        <taxon>Euteleostomi</taxon>
        <taxon>Actinopterygii</taxon>
        <taxon>Polypteriformes</taxon>
        <taxon>Polypteridae</taxon>
        <taxon>Erpetoichthys</taxon>
    </lineage>
</organism>
<feature type="region of interest" description="Disordered" evidence="3">
    <location>
        <begin position="130"/>
        <end position="186"/>
    </location>
</feature>
<dbReference type="GO" id="GO:0000278">
    <property type="term" value="P:mitotic cell cycle"/>
    <property type="evidence" value="ECO:0007669"/>
    <property type="project" value="TreeGrafter"/>
</dbReference>
<comment type="similarity">
    <text evidence="1">Belongs to the Cdt1 family.</text>
</comment>
<dbReference type="CDD" id="cd08767">
    <property type="entry name" value="Cdt1_c"/>
    <property type="match status" value="1"/>
</dbReference>
<reference evidence="5" key="1">
    <citation type="submission" date="2021-06" db="EMBL/GenBank/DDBJ databases">
        <authorList>
            <consortium name="Wellcome Sanger Institute Data Sharing"/>
        </authorList>
    </citation>
    <scope>NUCLEOTIDE SEQUENCE [LARGE SCALE GENOMIC DNA]</scope>
</reference>
<dbReference type="SUPFAM" id="SSF46785">
    <property type="entry name" value="Winged helix' DNA-binding domain"/>
    <property type="match status" value="1"/>
</dbReference>
<dbReference type="InterPro" id="IPR036390">
    <property type="entry name" value="WH_DNA-bd_sf"/>
</dbReference>
<dbReference type="GO" id="GO:0005634">
    <property type="term" value="C:nucleus"/>
    <property type="evidence" value="ECO:0007669"/>
    <property type="project" value="TreeGrafter"/>
</dbReference>
<feature type="region of interest" description="Disordered" evidence="3">
    <location>
        <begin position="40"/>
        <end position="117"/>
    </location>
</feature>
<dbReference type="InterPro" id="IPR045173">
    <property type="entry name" value="Cdt1"/>
</dbReference>
<dbReference type="Proteomes" id="UP000694620">
    <property type="component" value="Chromosome 9"/>
</dbReference>
<reference evidence="5" key="2">
    <citation type="submission" date="2025-08" db="UniProtKB">
        <authorList>
            <consortium name="Ensembl"/>
        </authorList>
    </citation>
    <scope>IDENTIFICATION</scope>
</reference>
<keyword evidence="2" id="KW-0131">Cell cycle</keyword>
<feature type="compositionally biased region" description="Basic and acidic residues" evidence="3">
    <location>
        <begin position="470"/>
        <end position="479"/>
    </location>
</feature>
<evidence type="ECO:0000313" key="6">
    <source>
        <dbReference type="Proteomes" id="UP000694620"/>
    </source>
</evidence>
<dbReference type="GO" id="GO:0070182">
    <property type="term" value="F:DNA polymerase binding"/>
    <property type="evidence" value="ECO:0007669"/>
    <property type="project" value="TreeGrafter"/>
</dbReference>
<dbReference type="InterPro" id="IPR014939">
    <property type="entry name" value="CDT1_Gemini-bd-like"/>
</dbReference>
<evidence type="ECO:0000256" key="3">
    <source>
        <dbReference type="SAM" id="MobiDB-lite"/>
    </source>
</evidence>
<gene>
    <name evidence="5" type="primary">CDT1</name>
    <name evidence="5" type="synonym">cdt1</name>
</gene>
<feature type="compositionally biased region" description="Basic and acidic residues" evidence="3">
    <location>
        <begin position="171"/>
        <end position="186"/>
    </location>
</feature>
<dbReference type="PANTHER" id="PTHR28637">
    <property type="entry name" value="DNA REPLICATION FACTOR CDT1"/>
    <property type="match status" value="1"/>
</dbReference>
<evidence type="ECO:0000313" key="5">
    <source>
        <dbReference type="Ensembl" id="ENSECRP00000017701.1"/>
    </source>
</evidence>
<feature type="compositionally biased region" description="Polar residues" evidence="3">
    <location>
        <begin position="491"/>
        <end position="501"/>
    </location>
</feature>
<feature type="domain" description="CDT1 Geminin-binding" evidence="4">
    <location>
        <begin position="270"/>
        <end position="433"/>
    </location>
</feature>
<dbReference type="GO" id="GO:0000076">
    <property type="term" value="P:DNA replication checkpoint signaling"/>
    <property type="evidence" value="ECO:0007669"/>
    <property type="project" value="TreeGrafter"/>
</dbReference>
<dbReference type="GO" id="GO:0071163">
    <property type="term" value="P:DNA replication preinitiation complex assembly"/>
    <property type="evidence" value="ECO:0007669"/>
    <property type="project" value="InterPro"/>
</dbReference>
<dbReference type="Gene3D" id="1.10.10.1420">
    <property type="entry name" value="DNA replication factor Cdt1, C-terminal WH domain"/>
    <property type="match status" value="1"/>
</dbReference>
<dbReference type="GO" id="GO:0030174">
    <property type="term" value="P:regulation of DNA-templated DNA replication initiation"/>
    <property type="evidence" value="ECO:0007669"/>
    <property type="project" value="InterPro"/>
</dbReference>
<evidence type="ECO:0000259" key="4">
    <source>
        <dbReference type="SMART" id="SM01075"/>
    </source>
</evidence>
<sequence>MAQAKVTDFFARSKKAGSGILQTKRVKGTEDILTGNETLLKSPENKLPSTRSRTRVTDVGLETSQPKPYLTRQRIKPQNHPPLQVESRPQLSNKDVERAGNVTETETGELKPPTTPKRNAECDVVIAARGHSSAKKRLKTDKELETHRQPGANGDKKSARKRLLLEENGEDKEQVRRRGFSKNDMKTLKAKIQSIREKGDQVSRAAISLPPSSSEFQARLKRVRELEAKVQERKKIDVAETQPQTEESQPVPAYQRYHTLAEDVAPGLTLPYKYKLLAEMFRSMDTIVAMLYNRSETATFAKVKQGIQDMMRKKFEEHNVGQIKTVYPTAYTFRQEKNIPSFSTSVKKTCYQLTIEPLLQTENTGRPHLSASRLLERRQTFSRYLVNIMKQHHKAFLSSLNPPIKVPDDRLTRWHPRFNVDEVPDIAASDLPRPPQVDKLTTAQEVLDKARSLMTPKMEKALANIALRTAESHSEEPKETSVTNVLPVAASPTTPSALKGVSQSLLERIRAKEAQKMQAMMTRNPEQEQRLTMMSRLVELVRILRNVFVAEKKPALSMEVACSRVVSSYRSTMTQGEMEKHLKLASVLLPDWLTVHPIRKDLYLKINKSLDLNVVLEKLNQKIKEEERV</sequence>
<dbReference type="InterPro" id="IPR032054">
    <property type="entry name" value="Cdt1_C"/>
</dbReference>
<proteinExistence type="inferred from homology"/>
<dbReference type="GO" id="GO:0003677">
    <property type="term" value="F:DNA binding"/>
    <property type="evidence" value="ECO:0007669"/>
    <property type="project" value="InterPro"/>
</dbReference>
<dbReference type="Pfam" id="PF08839">
    <property type="entry name" value="CDT1"/>
    <property type="match status" value="1"/>
</dbReference>
<name>A0A8C4SK44_ERPCA</name>